<sequence length="99" mass="11504">MNKKVSRAVGKKIRCLRESYNMNGCEFAALLGISQQHQSRYENGENNIHADTIYILSSIFNVDLDYFFSELSTEIDDFDEEDIDYKKNHFLAETVLVKD</sequence>
<accession>A0ACD3Y524</accession>
<reference evidence="1" key="1">
    <citation type="submission" date="2022-03" db="EMBL/GenBank/DDBJ databases">
        <title>ESBL-producing Moellerella wisconsensis and Escherichia marmotae isolated from wild game meat.</title>
        <authorList>
            <person name="Biggel M."/>
        </authorList>
    </citation>
    <scope>NUCLEOTIDE SEQUENCE</scope>
    <source>
        <strain evidence="1">W1</strain>
    </source>
</reference>
<dbReference type="Proteomes" id="UP000829420">
    <property type="component" value="Chromosome"/>
</dbReference>
<evidence type="ECO:0000313" key="2">
    <source>
        <dbReference type="Proteomes" id="UP000829420"/>
    </source>
</evidence>
<organism evidence="1 2">
    <name type="scientific">Moellerella wisconsensis</name>
    <dbReference type="NCBI Taxonomy" id="158849"/>
    <lineage>
        <taxon>Bacteria</taxon>
        <taxon>Pseudomonadati</taxon>
        <taxon>Pseudomonadota</taxon>
        <taxon>Gammaproteobacteria</taxon>
        <taxon>Enterobacterales</taxon>
        <taxon>Morganellaceae</taxon>
        <taxon>Moellerella</taxon>
    </lineage>
</organism>
<proteinExistence type="predicted"/>
<dbReference type="EMBL" id="CP093255">
    <property type="protein sequence ID" value="UNH38262.1"/>
    <property type="molecule type" value="Genomic_DNA"/>
</dbReference>
<name>A0ACD3Y524_9GAMM</name>
<keyword evidence="2" id="KW-1185">Reference proteome</keyword>
<gene>
    <name evidence="1" type="ORF">MNY70_12345</name>
</gene>
<evidence type="ECO:0000313" key="1">
    <source>
        <dbReference type="EMBL" id="UNH38262.1"/>
    </source>
</evidence>
<protein>
    <submittedName>
        <fullName evidence="1">Helix-turn-helix domain-containing protein</fullName>
    </submittedName>
</protein>